<evidence type="ECO:0000313" key="2">
    <source>
        <dbReference type="Proteomes" id="UP001295684"/>
    </source>
</evidence>
<dbReference type="EMBL" id="CAMPGE010027657">
    <property type="protein sequence ID" value="CAI2385272.1"/>
    <property type="molecule type" value="Genomic_DNA"/>
</dbReference>
<accession>A0AAD1Y620</accession>
<proteinExistence type="predicted"/>
<evidence type="ECO:0000313" key="1">
    <source>
        <dbReference type="EMBL" id="CAI2385272.1"/>
    </source>
</evidence>
<dbReference type="AlphaFoldDB" id="A0AAD1Y620"/>
<reference evidence="1" key="1">
    <citation type="submission" date="2023-07" db="EMBL/GenBank/DDBJ databases">
        <authorList>
            <consortium name="AG Swart"/>
            <person name="Singh M."/>
            <person name="Singh A."/>
            <person name="Seah K."/>
            <person name="Emmerich C."/>
        </authorList>
    </citation>
    <scope>NUCLEOTIDE SEQUENCE</scope>
    <source>
        <strain evidence="1">DP1</strain>
    </source>
</reference>
<gene>
    <name evidence="1" type="ORF">ECRASSUSDP1_LOCUS26825</name>
</gene>
<protein>
    <submittedName>
        <fullName evidence="1">Uncharacterized protein</fullName>
    </submittedName>
</protein>
<comment type="caution">
    <text evidence="1">The sequence shown here is derived from an EMBL/GenBank/DDBJ whole genome shotgun (WGS) entry which is preliminary data.</text>
</comment>
<dbReference type="Proteomes" id="UP001295684">
    <property type="component" value="Unassembled WGS sequence"/>
</dbReference>
<name>A0AAD1Y620_EUPCR</name>
<sequence>MSLSRGLPLISEGCCHDLEAALISWHRYATFMTIALADSDKYCLMLIYNMNILFFTRVGHFRLYSR</sequence>
<organism evidence="1 2">
    <name type="scientific">Euplotes crassus</name>
    <dbReference type="NCBI Taxonomy" id="5936"/>
    <lineage>
        <taxon>Eukaryota</taxon>
        <taxon>Sar</taxon>
        <taxon>Alveolata</taxon>
        <taxon>Ciliophora</taxon>
        <taxon>Intramacronucleata</taxon>
        <taxon>Spirotrichea</taxon>
        <taxon>Hypotrichia</taxon>
        <taxon>Euplotida</taxon>
        <taxon>Euplotidae</taxon>
        <taxon>Moneuplotes</taxon>
    </lineage>
</organism>
<keyword evidence="2" id="KW-1185">Reference proteome</keyword>